<dbReference type="Proteomes" id="UP001527882">
    <property type="component" value="Unassembled WGS sequence"/>
</dbReference>
<name>A0ABT4Q5N0_9BACL</name>
<gene>
    <name evidence="1" type="ORF">O9H85_07005</name>
</gene>
<dbReference type="EMBL" id="JAQAGZ010000004">
    <property type="protein sequence ID" value="MCZ8512178.1"/>
    <property type="molecule type" value="Genomic_DNA"/>
</dbReference>
<proteinExistence type="predicted"/>
<organism evidence="1 2">
    <name type="scientific">Paenibacillus gyeongsangnamensis</name>
    <dbReference type="NCBI Taxonomy" id="3388067"/>
    <lineage>
        <taxon>Bacteria</taxon>
        <taxon>Bacillati</taxon>
        <taxon>Bacillota</taxon>
        <taxon>Bacilli</taxon>
        <taxon>Bacillales</taxon>
        <taxon>Paenibacillaceae</taxon>
        <taxon>Paenibacillus</taxon>
    </lineage>
</organism>
<evidence type="ECO:0000313" key="1">
    <source>
        <dbReference type="EMBL" id="MCZ8512178.1"/>
    </source>
</evidence>
<protein>
    <submittedName>
        <fullName evidence="1">Uncharacterized protein</fullName>
    </submittedName>
</protein>
<evidence type="ECO:0000313" key="2">
    <source>
        <dbReference type="Proteomes" id="UP001527882"/>
    </source>
</evidence>
<sequence length="52" mass="5829">MTIKAVKPIRKEKVGRLNVEVYANRSELGAAAGRDAAEKMNFTSLFHDFLFS</sequence>
<reference evidence="1 2" key="1">
    <citation type="submission" date="2022-12" db="EMBL/GenBank/DDBJ databases">
        <title>Draft genome sequence of Paenibacillus sp. dW9.</title>
        <authorList>
            <person name="Choi E.-W."/>
            <person name="Kim D.-U."/>
        </authorList>
    </citation>
    <scope>NUCLEOTIDE SEQUENCE [LARGE SCALE GENOMIC DNA]</scope>
    <source>
        <strain evidence="2">dW9</strain>
    </source>
</reference>
<accession>A0ABT4Q5N0</accession>
<keyword evidence="2" id="KW-1185">Reference proteome</keyword>
<dbReference type="RefSeq" id="WP_269880594.1">
    <property type="nucleotide sequence ID" value="NZ_JAQAGZ010000004.1"/>
</dbReference>
<comment type="caution">
    <text evidence="1">The sequence shown here is derived from an EMBL/GenBank/DDBJ whole genome shotgun (WGS) entry which is preliminary data.</text>
</comment>